<sequence>MMDYRGRQAAVQDELADAGIDFAVFGAGPDLQYLTGSSIDWRRYADLGARVTSLFLPAEGEPVLLAGPFAGEESDLPCAVRGMGLFDDPGSAVAAVIDDVADARDTVAVGDYTEGSVTLALTEACPDADLVSAEGLVGPMRAIKTPEEIEALREAAELTDRIMADVVENVEAGDTMREVGLEIEHRGRMAGASDVSFSSTAGFCHTGVEPSGEVFNYDPDEPLESGTSIAFDVGFVHNGYCSDWGRSVYFGEPPEHIASAYEALMTAVVETIDAIGDEVQTVDDLFPYVEQVCDREGYGEYLRNRHETGIVGHQIGVEVHESPWLRPDNDDELEEGMVFCLEPKLWNDGEYYLRVEDMVHVTADGAESLTRFDRERFVV</sequence>
<dbReference type="InterPro" id="IPR050659">
    <property type="entry name" value="Peptidase_M24B"/>
</dbReference>
<accession>A0ABD6BMQ1</accession>
<evidence type="ECO:0000259" key="1">
    <source>
        <dbReference type="Pfam" id="PF00557"/>
    </source>
</evidence>
<name>A0ABD6BMQ1_9EURY</name>
<organism evidence="3 4">
    <name type="scientific">Halolamina litorea</name>
    <dbReference type="NCBI Taxonomy" id="1515593"/>
    <lineage>
        <taxon>Archaea</taxon>
        <taxon>Methanobacteriati</taxon>
        <taxon>Methanobacteriota</taxon>
        <taxon>Stenosarchaea group</taxon>
        <taxon>Halobacteria</taxon>
        <taxon>Halobacteriales</taxon>
        <taxon>Haloferacaceae</taxon>
    </lineage>
</organism>
<evidence type="ECO:0000313" key="3">
    <source>
        <dbReference type="EMBL" id="MFD1566236.1"/>
    </source>
</evidence>
<reference evidence="3 4" key="1">
    <citation type="journal article" date="2019" name="Int. J. Syst. Evol. Microbiol.">
        <title>The Global Catalogue of Microorganisms (GCM) 10K type strain sequencing project: providing services to taxonomists for standard genome sequencing and annotation.</title>
        <authorList>
            <consortium name="The Broad Institute Genomics Platform"/>
            <consortium name="The Broad Institute Genome Sequencing Center for Infectious Disease"/>
            <person name="Wu L."/>
            <person name="Ma J."/>
        </authorList>
    </citation>
    <scope>NUCLEOTIDE SEQUENCE [LARGE SCALE GENOMIC DNA]</scope>
    <source>
        <strain evidence="3 4">CGMCC 1.12859</strain>
    </source>
</reference>
<dbReference type="RefSeq" id="WP_267645506.1">
    <property type="nucleotide sequence ID" value="NZ_JANHGR010000001.1"/>
</dbReference>
<dbReference type="SUPFAM" id="SSF55920">
    <property type="entry name" value="Creatinase/aminopeptidase"/>
    <property type="match status" value="1"/>
</dbReference>
<evidence type="ECO:0000313" key="4">
    <source>
        <dbReference type="Proteomes" id="UP001597139"/>
    </source>
</evidence>
<dbReference type="InterPro" id="IPR000587">
    <property type="entry name" value="Creatinase_N"/>
</dbReference>
<dbReference type="Gene3D" id="3.40.350.10">
    <property type="entry name" value="Creatinase/prolidase N-terminal domain"/>
    <property type="match status" value="1"/>
</dbReference>
<dbReference type="PANTHER" id="PTHR46112:SF2">
    <property type="entry name" value="XAA-PRO AMINOPEPTIDASE P-RELATED"/>
    <property type="match status" value="1"/>
</dbReference>
<dbReference type="InterPro" id="IPR036005">
    <property type="entry name" value="Creatinase/aminopeptidase-like"/>
</dbReference>
<dbReference type="Gene3D" id="3.90.230.10">
    <property type="entry name" value="Creatinase/methionine aminopeptidase superfamily"/>
    <property type="match status" value="1"/>
</dbReference>
<keyword evidence="4" id="KW-1185">Reference proteome</keyword>
<dbReference type="SUPFAM" id="SSF53092">
    <property type="entry name" value="Creatinase/prolidase N-terminal domain"/>
    <property type="match status" value="1"/>
</dbReference>
<dbReference type="Pfam" id="PF00557">
    <property type="entry name" value="Peptidase_M24"/>
    <property type="match status" value="1"/>
</dbReference>
<dbReference type="EMBL" id="JBHUCZ010000001">
    <property type="protein sequence ID" value="MFD1566236.1"/>
    <property type="molecule type" value="Genomic_DNA"/>
</dbReference>
<evidence type="ECO:0000259" key="2">
    <source>
        <dbReference type="Pfam" id="PF01321"/>
    </source>
</evidence>
<dbReference type="InterPro" id="IPR029149">
    <property type="entry name" value="Creatin/AminoP/Spt16_N"/>
</dbReference>
<dbReference type="Pfam" id="PF01321">
    <property type="entry name" value="Creatinase_N"/>
    <property type="match status" value="1"/>
</dbReference>
<feature type="domain" description="Peptidase M24" evidence="1">
    <location>
        <begin position="150"/>
        <end position="363"/>
    </location>
</feature>
<protein>
    <submittedName>
        <fullName evidence="3">M24 family metallopeptidase</fullName>
    </submittedName>
</protein>
<gene>
    <name evidence="3" type="ORF">ACFSAU_01920</name>
</gene>
<dbReference type="PANTHER" id="PTHR46112">
    <property type="entry name" value="AMINOPEPTIDASE"/>
    <property type="match status" value="1"/>
</dbReference>
<proteinExistence type="predicted"/>
<dbReference type="InterPro" id="IPR000994">
    <property type="entry name" value="Pept_M24"/>
</dbReference>
<feature type="domain" description="Creatinase N-terminal" evidence="2">
    <location>
        <begin position="7"/>
        <end position="143"/>
    </location>
</feature>
<dbReference type="Proteomes" id="UP001597139">
    <property type="component" value="Unassembled WGS sequence"/>
</dbReference>
<dbReference type="AlphaFoldDB" id="A0ABD6BMQ1"/>
<comment type="caution">
    <text evidence="3">The sequence shown here is derived from an EMBL/GenBank/DDBJ whole genome shotgun (WGS) entry which is preliminary data.</text>
</comment>